<dbReference type="Gene3D" id="3.40.50.720">
    <property type="entry name" value="NAD(P)-binding Rossmann-like Domain"/>
    <property type="match status" value="2"/>
</dbReference>
<proteinExistence type="inferred from homology"/>
<dbReference type="InterPro" id="IPR036291">
    <property type="entry name" value="NAD(P)-bd_dom_sf"/>
</dbReference>
<dbReference type="InterPro" id="IPR006140">
    <property type="entry name" value="D-isomer_DH_NAD-bd"/>
</dbReference>
<organism evidence="5 6">
    <name type="scientific">Candidatus Zymogenus saltonus</name>
    <dbReference type="NCBI Taxonomy" id="2844893"/>
    <lineage>
        <taxon>Bacteria</taxon>
        <taxon>Deltaproteobacteria</taxon>
        <taxon>Candidatus Zymogenia</taxon>
        <taxon>Candidatus Zymogeniales</taxon>
        <taxon>Candidatus Zymogenaceae</taxon>
        <taxon>Candidatus Zymogenus</taxon>
    </lineage>
</organism>
<dbReference type="GO" id="GO:0004617">
    <property type="term" value="F:phosphoglycerate dehydrogenase activity"/>
    <property type="evidence" value="ECO:0007669"/>
    <property type="project" value="TreeGrafter"/>
</dbReference>
<evidence type="ECO:0000313" key="6">
    <source>
        <dbReference type="Proteomes" id="UP000809273"/>
    </source>
</evidence>
<gene>
    <name evidence="5" type="ORF">JW984_07890</name>
</gene>
<dbReference type="SUPFAM" id="SSF52283">
    <property type="entry name" value="Formate/glycerate dehydrogenase catalytic domain-like"/>
    <property type="match status" value="1"/>
</dbReference>
<dbReference type="PANTHER" id="PTHR42938:SF25">
    <property type="entry name" value="D-ISOMER SPECIFIC 2-HYDROXYACID DEHYDROGENASE FAMILY PROTEIN"/>
    <property type="match status" value="1"/>
</dbReference>
<evidence type="ECO:0000259" key="4">
    <source>
        <dbReference type="Pfam" id="PF02826"/>
    </source>
</evidence>
<dbReference type="InterPro" id="IPR006139">
    <property type="entry name" value="D-isomer_2_OHA_DH_cat_dom"/>
</dbReference>
<dbReference type="Pfam" id="PF02826">
    <property type="entry name" value="2-Hacid_dh_C"/>
    <property type="match status" value="1"/>
</dbReference>
<protein>
    <submittedName>
        <fullName evidence="5">2-hydroxyacid dehydrogenase</fullName>
    </submittedName>
</protein>
<feature type="domain" description="D-isomer specific 2-hydroxyacid dehydrogenase NAD-binding" evidence="4">
    <location>
        <begin position="108"/>
        <end position="283"/>
    </location>
</feature>
<dbReference type="PANTHER" id="PTHR42938">
    <property type="entry name" value="FORMATE DEHYDROGENASE 1"/>
    <property type="match status" value="1"/>
</dbReference>
<dbReference type="GO" id="GO:0051287">
    <property type="term" value="F:NAD binding"/>
    <property type="evidence" value="ECO:0007669"/>
    <property type="project" value="InterPro"/>
</dbReference>
<name>A0A9D8KDJ3_9DELT</name>
<dbReference type="PROSITE" id="PS00671">
    <property type="entry name" value="D_2_HYDROXYACID_DH_3"/>
    <property type="match status" value="1"/>
</dbReference>
<evidence type="ECO:0000256" key="1">
    <source>
        <dbReference type="ARBA" id="ARBA00023002"/>
    </source>
</evidence>
<dbReference type="SUPFAM" id="SSF51735">
    <property type="entry name" value="NAD(P)-binding Rossmann-fold domains"/>
    <property type="match status" value="1"/>
</dbReference>
<dbReference type="AlphaFoldDB" id="A0A9D8KDJ3"/>
<dbReference type="Pfam" id="PF00389">
    <property type="entry name" value="2-Hacid_dh"/>
    <property type="match status" value="1"/>
</dbReference>
<dbReference type="CDD" id="cd12175">
    <property type="entry name" value="2-Hacid_dh_11"/>
    <property type="match status" value="1"/>
</dbReference>
<accession>A0A9D8KDJ3</accession>
<evidence type="ECO:0000256" key="2">
    <source>
        <dbReference type="RuleBase" id="RU003719"/>
    </source>
</evidence>
<reference evidence="5" key="1">
    <citation type="journal article" date="2021" name="Environ. Microbiol.">
        <title>Genomic characterization of three novel Desulfobacterota classes expand the metabolic and phylogenetic diversity of the phylum.</title>
        <authorList>
            <person name="Murphy C.L."/>
            <person name="Biggerstaff J."/>
            <person name="Eichhorn A."/>
            <person name="Ewing E."/>
            <person name="Shahan R."/>
            <person name="Soriano D."/>
            <person name="Stewart S."/>
            <person name="VanMol K."/>
            <person name="Walker R."/>
            <person name="Walters P."/>
            <person name="Elshahed M.S."/>
            <person name="Youssef N.H."/>
        </authorList>
    </citation>
    <scope>NUCLEOTIDE SEQUENCE</scope>
    <source>
        <strain evidence="5">Zod_Metabat.24</strain>
    </source>
</reference>
<comment type="similarity">
    <text evidence="2">Belongs to the D-isomer specific 2-hydroxyacid dehydrogenase family.</text>
</comment>
<feature type="domain" description="D-isomer specific 2-hydroxyacid dehydrogenase catalytic" evidence="3">
    <location>
        <begin position="36"/>
        <end position="310"/>
    </location>
</feature>
<evidence type="ECO:0000259" key="3">
    <source>
        <dbReference type="Pfam" id="PF00389"/>
    </source>
</evidence>
<dbReference type="EMBL" id="JAFGIX010000039">
    <property type="protein sequence ID" value="MBN1573100.1"/>
    <property type="molecule type" value="Genomic_DNA"/>
</dbReference>
<reference evidence="5" key="2">
    <citation type="submission" date="2021-01" db="EMBL/GenBank/DDBJ databases">
        <authorList>
            <person name="Hahn C.R."/>
            <person name="Youssef N.H."/>
            <person name="Elshahed M."/>
        </authorList>
    </citation>
    <scope>NUCLEOTIDE SEQUENCE</scope>
    <source>
        <strain evidence="5">Zod_Metabat.24</strain>
    </source>
</reference>
<evidence type="ECO:0000313" key="5">
    <source>
        <dbReference type="EMBL" id="MBN1573100.1"/>
    </source>
</evidence>
<dbReference type="Proteomes" id="UP000809273">
    <property type="component" value="Unassembled WGS sequence"/>
</dbReference>
<dbReference type="InterPro" id="IPR029753">
    <property type="entry name" value="D-isomer_DH_CS"/>
</dbReference>
<sequence length="316" mass="34287">MRIIFSAPENAWAGFLGRIRAEMPEHDFTATGKFGVDSLEGYDVLIPTMTKITAEVLKTGDRLKLVQQCGAGLEGVDIEAANRLGIIVANVPTDISKNADSVAELGIYMMVGLSRNFRNFKKSFKEGKMGEPHGRALTGRTVGLVGLGGIGRALARRLKSFDVKIIGIKRSDPEAAKKELGLEWAGGPGDLHKLLNRSDYVILCLPLTDRSRGLIDEKAISEMKEDAFLINLSRGSIIDYDALRDGLKNGKIAGAGLDVYWNEPPDPKDPIFEYNVLATPHIAGSTDVSMGGIVMGVAENIRRVERGEKPFYTKGG</sequence>
<comment type="caution">
    <text evidence="5">The sequence shown here is derived from an EMBL/GenBank/DDBJ whole genome shotgun (WGS) entry which is preliminary data.</text>
</comment>
<keyword evidence="1 2" id="KW-0560">Oxidoreductase</keyword>